<protein>
    <recommendedName>
        <fullName evidence="11">Major facilitator superfamily (MFS) profile domain-containing protein</fullName>
    </recommendedName>
</protein>
<evidence type="ECO:0000256" key="7">
    <source>
        <dbReference type="ARBA" id="ARBA00022989"/>
    </source>
</evidence>
<dbReference type="InterPro" id="IPR005828">
    <property type="entry name" value="MFS_sugar_transport-like"/>
</dbReference>
<proteinExistence type="inferred from homology"/>
<keyword evidence="4" id="KW-0762">Sugar transport</keyword>
<dbReference type="InterPro" id="IPR005829">
    <property type="entry name" value="Sugar_transporter_CS"/>
</dbReference>
<feature type="transmembrane region" description="Helical" evidence="10">
    <location>
        <begin position="451"/>
        <end position="472"/>
    </location>
</feature>
<feature type="domain" description="Major facilitator superfamily (MFS) profile" evidence="11">
    <location>
        <begin position="127"/>
        <end position="576"/>
    </location>
</feature>
<evidence type="ECO:0000313" key="12">
    <source>
        <dbReference type="EMBL" id="GJM91460.1"/>
    </source>
</evidence>
<dbReference type="PANTHER" id="PTHR23500">
    <property type="entry name" value="SOLUTE CARRIER FAMILY 2, FACILITATED GLUCOSE TRANSPORTER"/>
    <property type="match status" value="1"/>
</dbReference>
<dbReference type="InterPro" id="IPR044778">
    <property type="entry name" value="MFS_STP/MST-like_plant"/>
</dbReference>
<keyword evidence="8 10" id="KW-0472">Membrane</keyword>
<dbReference type="FunFam" id="1.20.1250.20:FF:000002">
    <property type="entry name" value="Sugar transport protein 13"/>
    <property type="match status" value="1"/>
</dbReference>
<dbReference type="EMBL" id="BQKI01000003">
    <property type="protein sequence ID" value="GJM91460.1"/>
    <property type="molecule type" value="Genomic_DNA"/>
</dbReference>
<feature type="transmembrane region" description="Helical" evidence="10">
    <location>
        <begin position="270"/>
        <end position="293"/>
    </location>
</feature>
<evidence type="ECO:0000313" key="13">
    <source>
        <dbReference type="Proteomes" id="UP001054889"/>
    </source>
</evidence>
<evidence type="ECO:0000256" key="9">
    <source>
        <dbReference type="RuleBase" id="RU003346"/>
    </source>
</evidence>
<comment type="subcellular location">
    <subcellularLocation>
        <location evidence="1">Membrane</location>
        <topology evidence="1">Multi-pass membrane protein</topology>
    </subcellularLocation>
</comment>
<reference evidence="12" key="1">
    <citation type="journal article" date="2018" name="DNA Res.">
        <title>Multiple hybrid de novo genome assembly of finger millet, an orphan allotetraploid crop.</title>
        <authorList>
            <person name="Hatakeyama M."/>
            <person name="Aluri S."/>
            <person name="Balachadran M.T."/>
            <person name="Sivarajan S.R."/>
            <person name="Patrignani A."/>
            <person name="Gruter S."/>
            <person name="Poveda L."/>
            <person name="Shimizu-Inatsugi R."/>
            <person name="Baeten J."/>
            <person name="Francoijs K.J."/>
            <person name="Nataraja K.N."/>
            <person name="Reddy Y.A.N."/>
            <person name="Phadnis S."/>
            <person name="Ravikumar R.L."/>
            <person name="Schlapbach R."/>
            <person name="Sreeman S.M."/>
            <person name="Shimizu K.K."/>
        </authorList>
    </citation>
    <scope>NUCLEOTIDE SEQUENCE</scope>
</reference>
<feature type="transmembrane region" description="Helical" evidence="10">
    <location>
        <begin position="552"/>
        <end position="572"/>
    </location>
</feature>
<comment type="similarity">
    <text evidence="2 9">Belongs to the major facilitator superfamily. Sugar transporter (TC 2.A.1.1) family.</text>
</comment>
<feature type="transmembrane region" description="Helical" evidence="10">
    <location>
        <begin position="385"/>
        <end position="407"/>
    </location>
</feature>
<dbReference type="Gene3D" id="1.20.1250.20">
    <property type="entry name" value="MFS general substrate transporter like domains"/>
    <property type="match status" value="1"/>
</dbReference>
<dbReference type="SUPFAM" id="SSF103473">
    <property type="entry name" value="MFS general substrate transporter"/>
    <property type="match status" value="1"/>
</dbReference>
<dbReference type="NCBIfam" id="TIGR00879">
    <property type="entry name" value="SP"/>
    <property type="match status" value="1"/>
</dbReference>
<feature type="transmembrane region" description="Helical" evidence="10">
    <location>
        <begin position="526"/>
        <end position="546"/>
    </location>
</feature>
<keyword evidence="13" id="KW-1185">Reference proteome</keyword>
<dbReference type="InterPro" id="IPR020846">
    <property type="entry name" value="MFS_dom"/>
</dbReference>
<dbReference type="GO" id="GO:0016020">
    <property type="term" value="C:membrane"/>
    <property type="evidence" value="ECO:0007669"/>
    <property type="project" value="UniProtKB-SubCell"/>
</dbReference>
<keyword evidence="7 10" id="KW-1133">Transmembrane helix</keyword>
<dbReference type="PRINTS" id="PR00171">
    <property type="entry name" value="SUGRTRNSPORT"/>
</dbReference>
<feature type="transmembrane region" description="Helical" evidence="10">
    <location>
        <begin position="419"/>
        <end position="439"/>
    </location>
</feature>
<evidence type="ECO:0000256" key="6">
    <source>
        <dbReference type="ARBA" id="ARBA00022847"/>
    </source>
</evidence>
<evidence type="ECO:0000256" key="4">
    <source>
        <dbReference type="ARBA" id="ARBA00022597"/>
    </source>
</evidence>
<feature type="transmembrane region" description="Helical" evidence="10">
    <location>
        <begin position="181"/>
        <end position="200"/>
    </location>
</feature>
<evidence type="ECO:0000259" key="11">
    <source>
        <dbReference type="PROSITE" id="PS50850"/>
    </source>
</evidence>
<keyword evidence="5 10" id="KW-0812">Transmembrane</keyword>
<evidence type="ECO:0000256" key="2">
    <source>
        <dbReference type="ARBA" id="ARBA00010992"/>
    </source>
</evidence>
<feature type="transmembrane region" description="Helical" evidence="10">
    <location>
        <begin position="212"/>
        <end position="231"/>
    </location>
</feature>
<dbReference type="InterPro" id="IPR036259">
    <property type="entry name" value="MFS_trans_sf"/>
</dbReference>
<evidence type="ECO:0000256" key="1">
    <source>
        <dbReference type="ARBA" id="ARBA00004141"/>
    </source>
</evidence>
<dbReference type="Proteomes" id="UP001054889">
    <property type="component" value="Unassembled WGS sequence"/>
</dbReference>
<evidence type="ECO:0000256" key="5">
    <source>
        <dbReference type="ARBA" id="ARBA00022692"/>
    </source>
</evidence>
<dbReference type="PROSITE" id="PS50850">
    <property type="entry name" value="MFS"/>
    <property type="match status" value="1"/>
</dbReference>
<dbReference type="CDD" id="cd17361">
    <property type="entry name" value="MFS_STP"/>
    <property type="match status" value="1"/>
</dbReference>
<dbReference type="GO" id="GO:0015293">
    <property type="term" value="F:symporter activity"/>
    <property type="evidence" value="ECO:0007669"/>
    <property type="project" value="UniProtKB-KW"/>
</dbReference>
<evidence type="ECO:0000256" key="10">
    <source>
        <dbReference type="SAM" id="Phobius"/>
    </source>
</evidence>
<dbReference type="InterPro" id="IPR003663">
    <property type="entry name" value="Sugar/inositol_transpt"/>
</dbReference>
<comment type="caution">
    <text evidence="12">The sequence shown here is derived from an EMBL/GenBank/DDBJ whole genome shotgun (WGS) entry which is preliminary data.</text>
</comment>
<keyword evidence="3 9" id="KW-0813">Transport</keyword>
<accession>A0AAV5C0L9</accession>
<name>A0AAV5C0L9_ELECO</name>
<dbReference type="AlphaFoldDB" id="A0AAV5C0L9"/>
<evidence type="ECO:0000256" key="3">
    <source>
        <dbReference type="ARBA" id="ARBA00022448"/>
    </source>
</evidence>
<organism evidence="12 13">
    <name type="scientific">Eleusine coracana subsp. coracana</name>
    <dbReference type="NCBI Taxonomy" id="191504"/>
    <lineage>
        <taxon>Eukaryota</taxon>
        <taxon>Viridiplantae</taxon>
        <taxon>Streptophyta</taxon>
        <taxon>Embryophyta</taxon>
        <taxon>Tracheophyta</taxon>
        <taxon>Spermatophyta</taxon>
        <taxon>Magnoliopsida</taxon>
        <taxon>Liliopsida</taxon>
        <taxon>Poales</taxon>
        <taxon>Poaceae</taxon>
        <taxon>PACMAD clade</taxon>
        <taxon>Chloridoideae</taxon>
        <taxon>Cynodonteae</taxon>
        <taxon>Eleusininae</taxon>
        <taxon>Eleusine</taxon>
    </lineage>
</organism>
<feature type="transmembrane region" description="Helical" evidence="10">
    <location>
        <begin position="299"/>
        <end position="322"/>
    </location>
</feature>
<gene>
    <name evidence="12" type="primary">ga07833</name>
    <name evidence="12" type="ORF">PR202_ga07833</name>
</gene>
<dbReference type="PROSITE" id="PS00216">
    <property type="entry name" value="SUGAR_TRANSPORT_1"/>
    <property type="match status" value="1"/>
</dbReference>
<reference evidence="12" key="2">
    <citation type="submission" date="2021-12" db="EMBL/GenBank/DDBJ databases">
        <title>Resequencing data analysis of finger millet.</title>
        <authorList>
            <person name="Hatakeyama M."/>
            <person name="Aluri S."/>
            <person name="Balachadran M.T."/>
            <person name="Sivarajan S.R."/>
            <person name="Poveda L."/>
            <person name="Shimizu-Inatsugi R."/>
            <person name="Schlapbach R."/>
            <person name="Sreeman S.M."/>
            <person name="Shimizu K.K."/>
        </authorList>
    </citation>
    <scope>NUCLEOTIDE SEQUENCE</scope>
</reference>
<dbReference type="GO" id="GO:0015145">
    <property type="term" value="F:monosaccharide transmembrane transporter activity"/>
    <property type="evidence" value="ECO:0007669"/>
    <property type="project" value="InterPro"/>
</dbReference>
<dbReference type="Pfam" id="PF00083">
    <property type="entry name" value="Sugar_tr"/>
    <property type="match status" value="1"/>
</dbReference>
<sequence>MSLLRLFSLVHHEEVELILEYLKSKKFTCSCQSQRCCPWSRWGSRHDVLFSGNDSDLKETGHLLYATRVTNYTSTHVNVQHAKLHDKDYHRKYLSRFFKSDSFNQKPSKVAGGVEYSSYMTPFVVLSCAVAGSGGVLFGYDLGISGGVTSMDSFLKRFFPEAYRQKQDSRVSNYCQFNSELLTLFTSSLYIAGLVASLAASSVTRRYGRRASMLIGGAVFIVGSVFGGAAINVPMLLLNRILLGVGLGFTNQSIPLYLSEIAPPKYHGAINNCFELSVSLGVLFANILNYFVAKTTTGWGWRMSLSMAAIPAAFLTMGALFLPETPSFIIQCDGDINKARILLQKLRGTTSIQEELDHLVSSSKLSRTTRYQARSIFKRKYWPQLVIALLIPFFGQVTGINAMNFYAPVMFRTIGLKETASLLSAVVTRLCAIFANVMAIIMVDRFGRRKLFLLGGFQMILSQLTVGAILATKFKDQGYMDKEYAYLVLITMCVFVAGYGWSWGPLIFLVPAEVCPLEIRSTGQSIVVAMTFLMQFVIGQTFLAVLCCMKSATFILFGGWICLMTLFVYLFLPETKKTYGADGSDLEEALALELGFRGGRGERTSRRK</sequence>
<evidence type="ECO:0000256" key="8">
    <source>
        <dbReference type="ARBA" id="ARBA00023136"/>
    </source>
</evidence>
<dbReference type="InterPro" id="IPR045262">
    <property type="entry name" value="STP/PLT_plant"/>
</dbReference>
<keyword evidence="6" id="KW-0769">Symport</keyword>
<feature type="transmembrane region" description="Helical" evidence="10">
    <location>
        <begin position="484"/>
        <end position="514"/>
    </location>
</feature>
<dbReference type="PANTHER" id="PTHR23500:SF334">
    <property type="entry name" value="CARRIER PROTEIN HEX6, PUTATIVE, EXPRESSED-RELATED"/>
    <property type="match status" value="1"/>
</dbReference>